<protein>
    <submittedName>
        <fullName evidence="3">Uncharacterized protein</fullName>
    </submittedName>
</protein>
<feature type="compositionally biased region" description="Basic and acidic residues" evidence="1">
    <location>
        <begin position="724"/>
        <end position="736"/>
    </location>
</feature>
<organism evidence="3 4">
    <name type="scientific">Angomonas deanei</name>
    <dbReference type="NCBI Taxonomy" id="59799"/>
    <lineage>
        <taxon>Eukaryota</taxon>
        <taxon>Discoba</taxon>
        <taxon>Euglenozoa</taxon>
        <taxon>Kinetoplastea</taxon>
        <taxon>Metakinetoplastina</taxon>
        <taxon>Trypanosomatida</taxon>
        <taxon>Trypanosomatidae</taxon>
        <taxon>Strigomonadinae</taxon>
        <taxon>Angomonas</taxon>
    </lineage>
</organism>
<keyword evidence="2" id="KW-0472">Membrane</keyword>
<reference evidence="3 4" key="1">
    <citation type="submission" date="2020-08" db="EMBL/GenBank/DDBJ databases">
        <authorList>
            <person name="Newling K."/>
            <person name="Davey J."/>
            <person name="Forrester S."/>
        </authorList>
    </citation>
    <scope>NUCLEOTIDE SEQUENCE [LARGE SCALE GENOMIC DNA]</scope>
    <source>
        <strain evidence="4">Crithidia deanei Carvalho (ATCC PRA-265)</strain>
    </source>
</reference>
<gene>
    <name evidence="3" type="ORF">ADEAN_000248600</name>
</gene>
<keyword evidence="2" id="KW-0812">Transmembrane</keyword>
<feature type="transmembrane region" description="Helical" evidence="2">
    <location>
        <begin position="282"/>
        <end position="306"/>
    </location>
</feature>
<dbReference type="VEuPathDB" id="TriTrypDB:ADEAN_000248600"/>
<dbReference type="InterPro" id="IPR019412">
    <property type="entry name" value="IML2/TPR_39"/>
</dbReference>
<feature type="compositionally biased region" description="Polar residues" evidence="1">
    <location>
        <begin position="17"/>
        <end position="31"/>
    </location>
</feature>
<dbReference type="PANTHER" id="PTHR31859">
    <property type="entry name" value="TETRATRICOPEPTIDE REPEAT PROTEIN 39 FAMILY MEMBER"/>
    <property type="match status" value="1"/>
</dbReference>
<accession>A0A7G2C8G6</accession>
<dbReference type="AlphaFoldDB" id="A0A7G2C8G6"/>
<sequence>MPSPTSKKEKYTDPVGSPNSASSDTNMNSGESDFEEPEALPLKKLSSDEIKVMRAYNVERIKEVDQLAVDAIAMFFENRVSDCEKLLEKNLFGDPIYLAGSGLVVFLRYCMCFEQPVADKAIQLVETSSSFSSDLHPSTGIMKRIGGAFTRSDPKSKWLKAGEYRAKVIHAECQAIRCFILILQQSVTAVMKAGVALKRAYNLYTELDKERKERARVEGKPMTEIGLDLNSLYCVDFGLGAINLALSMLPSNIASMLNFFGMSGDRDTGFEYIIRCFESDTLLSPFASALLLCVFALVPFFSPILVPKYVPAAKIMAKRSLEKPSMANSLLHRWLIGRVRRLERLVEESSETINYVLNECDIKQIVETMPQLRHIAIYDDVINNIILFRWEKAIECCTILHSESKWSQIFYLYIEGACYEMLAHACIATGDAEKELECRKNATKSYWKAMHNKTTVLGGKVIRIDQFVAKRLCEITELAGIKHPNPDNKKTLTELAPLPEDCLLKNLISLPAYEIVVLFNLSHQVPKSSLERMTSELWEQVQWEIPYSDNTTNNTLCKVAEKFLKENNIPSVEPHTEEQAAEIKRRVKQMNTITNGYGRMLFYLTALGTLMSNAEEVATQEKAMPLLKAVADSPKYKDKFTSLSYCRPLAMYEIANVTYYTSDGDSKLTLDLLDKFNKEYSNPHYYFHSSIDTKVHLVQQFLKKPTDPITLSADDLDDNVEEDSASKEEKHESPSN</sequence>
<evidence type="ECO:0000256" key="1">
    <source>
        <dbReference type="SAM" id="MobiDB-lite"/>
    </source>
</evidence>
<feature type="compositionally biased region" description="Acidic residues" evidence="1">
    <location>
        <begin position="714"/>
        <end position="723"/>
    </location>
</feature>
<evidence type="ECO:0000256" key="2">
    <source>
        <dbReference type="SAM" id="Phobius"/>
    </source>
</evidence>
<evidence type="ECO:0000313" key="4">
    <source>
        <dbReference type="Proteomes" id="UP000515908"/>
    </source>
</evidence>
<feature type="region of interest" description="Disordered" evidence="1">
    <location>
        <begin position="708"/>
        <end position="736"/>
    </location>
</feature>
<keyword evidence="4" id="KW-1185">Reference proteome</keyword>
<dbReference type="EMBL" id="LR877148">
    <property type="protein sequence ID" value="CAD2215033.1"/>
    <property type="molecule type" value="Genomic_DNA"/>
</dbReference>
<feature type="region of interest" description="Disordered" evidence="1">
    <location>
        <begin position="1"/>
        <end position="38"/>
    </location>
</feature>
<evidence type="ECO:0000313" key="3">
    <source>
        <dbReference type="EMBL" id="CAD2215033.1"/>
    </source>
</evidence>
<dbReference type="PANTHER" id="PTHR31859:SF1">
    <property type="entry name" value="TETRATRICOPEPTIDE REPEAT PROTEIN 39C"/>
    <property type="match status" value="1"/>
</dbReference>
<feature type="compositionally biased region" description="Basic and acidic residues" evidence="1">
    <location>
        <begin position="1"/>
        <end position="12"/>
    </location>
</feature>
<dbReference type="OrthoDB" id="43460at2759"/>
<keyword evidence="2" id="KW-1133">Transmembrane helix</keyword>
<proteinExistence type="predicted"/>
<name>A0A7G2C8G6_9TRYP</name>
<dbReference type="Pfam" id="PF10300">
    <property type="entry name" value="Iml2-TPR_39"/>
    <property type="match status" value="1"/>
</dbReference>
<dbReference type="Proteomes" id="UP000515908">
    <property type="component" value="Chromosome 04"/>
</dbReference>